<evidence type="ECO:0000313" key="2">
    <source>
        <dbReference type="EMBL" id="QTH23440.1"/>
    </source>
</evidence>
<accession>A0A975D816</accession>
<proteinExistence type="predicted"/>
<sequence>MRTVAAGLAMLLIAGCGTKMPSTDNPALAPPPSATKEDLEEVQRRLDYLESLDQTNTTLKLGDSGFSILDAGTVRLTIQLMSVRPQGSGSILTLRFGNPSSATIAELELASQWGNVDPSGEPIYKGSGRGTLKISQKIPPASWVTRNVTIDGTPPDKLGFVRINSATVKNIELYIR</sequence>
<dbReference type="Gene3D" id="2.60.40.1620">
    <property type="entry name" value="Lipoprotein YajI-like"/>
    <property type="match status" value="1"/>
</dbReference>
<protein>
    <submittedName>
        <fullName evidence="2">DUF3251 domain-containing protein</fullName>
    </submittedName>
</protein>
<evidence type="ECO:0000313" key="3">
    <source>
        <dbReference type="Proteomes" id="UP000664914"/>
    </source>
</evidence>
<reference evidence="2" key="1">
    <citation type="submission" date="2020-07" db="EMBL/GenBank/DDBJ databases">
        <authorList>
            <person name="Camacho E."/>
        </authorList>
    </citation>
    <scope>NUCLEOTIDE SEQUENCE</scope>
    <source>
        <strain evidence="2">MPO218</strain>
    </source>
</reference>
<reference evidence="2" key="2">
    <citation type="submission" date="2021-04" db="EMBL/GenBank/DDBJ databases">
        <title>Isolation and genomic analysis of the ibuprofen-degrading bacterium Sphingomonas strain MPO218.</title>
        <authorList>
            <person name="Aulestia M."/>
            <person name="Flores A."/>
            <person name="Mangas E.L."/>
            <person name="Perez-Pulido A.J."/>
            <person name="Santero E."/>
            <person name="Camacho E.M."/>
        </authorList>
    </citation>
    <scope>NUCLEOTIDE SEQUENCE</scope>
    <source>
        <strain evidence="2">MPO218</strain>
    </source>
</reference>
<dbReference type="InterPro" id="IPR021658">
    <property type="entry name" value="DUF3251"/>
</dbReference>
<feature type="domain" description="DUF3251" evidence="1">
    <location>
        <begin position="70"/>
        <end position="164"/>
    </location>
</feature>
<dbReference type="PROSITE" id="PS51257">
    <property type="entry name" value="PROKAR_LIPOPROTEIN"/>
    <property type="match status" value="1"/>
</dbReference>
<organism evidence="2 3">
    <name type="scientific">Rhizorhabdus wittichii</name>
    <dbReference type="NCBI Taxonomy" id="160791"/>
    <lineage>
        <taxon>Bacteria</taxon>
        <taxon>Pseudomonadati</taxon>
        <taxon>Pseudomonadota</taxon>
        <taxon>Alphaproteobacteria</taxon>
        <taxon>Sphingomonadales</taxon>
        <taxon>Sphingomonadaceae</taxon>
        <taxon>Rhizorhabdus</taxon>
    </lineage>
</organism>
<dbReference type="RefSeq" id="WP_208633811.1">
    <property type="nucleotide sequence ID" value="NZ_CP059319.1"/>
</dbReference>
<dbReference type="AlphaFoldDB" id="A0A975D816"/>
<name>A0A975D816_9SPHN</name>
<dbReference type="Pfam" id="PF11622">
    <property type="entry name" value="DUF3251"/>
    <property type="match status" value="1"/>
</dbReference>
<dbReference type="Proteomes" id="UP000664914">
    <property type="component" value="Chromosome"/>
</dbReference>
<dbReference type="EMBL" id="CP059319">
    <property type="protein sequence ID" value="QTH23440.1"/>
    <property type="molecule type" value="Genomic_DNA"/>
</dbReference>
<dbReference type="InterPro" id="IPR037125">
    <property type="entry name" value="YajI-like_sf"/>
</dbReference>
<gene>
    <name evidence="2" type="ORF">HRJ34_08060</name>
</gene>
<evidence type="ECO:0000259" key="1">
    <source>
        <dbReference type="Pfam" id="PF11622"/>
    </source>
</evidence>